<dbReference type="EMBL" id="VWGP01000014">
    <property type="protein sequence ID" value="KAA4532750.1"/>
    <property type="molecule type" value="Genomic_DNA"/>
</dbReference>
<keyword evidence="1" id="KW-1133">Transmembrane helix</keyword>
<protein>
    <recommendedName>
        <fullName evidence="4">Tetratricopeptide repeat protein</fullName>
    </recommendedName>
</protein>
<evidence type="ECO:0000256" key="1">
    <source>
        <dbReference type="SAM" id="Phobius"/>
    </source>
</evidence>
<keyword evidence="1" id="KW-0472">Membrane</keyword>
<dbReference type="Gene3D" id="1.25.40.10">
    <property type="entry name" value="Tetratricopeptide repeat domain"/>
    <property type="match status" value="1"/>
</dbReference>
<evidence type="ECO:0000313" key="3">
    <source>
        <dbReference type="Proteomes" id="UP000478493"/>
    </source>
</evidence>
<dbReference type="Proteomes" id="UP000478493">
    <property type="component" value="Unassembled WGS sequence"/>
</dbReference>
<evidence type="ECO:0008006" key="4">
    <source>
        <dbReference type="Google" id="ProtNLM"/>
    </source>
</evidence>
<sequence>MKCRIILELLAILFFTGCYNREQISRLDEAEALLQNKPDSAFTILQQLKPEGRQADQARYALLYSEALDKNHIKVTNDSLIRQAWNHYKHHPQDLRRQCKTLYYWGRIKLRTGDKPGALRLFLEIEEKLKDTNEPYYTGLLYSQIGEVYYEQMNYNRAYHYFREARNNFRQSNNVREETEATLDMAAATFHSKDIEKAMRLYSAALDLADELKNDHLAQTSLTNLASLYVVSGKKQIPHDLLQRIEFSARRDTLYGYHTLVDVNLIKNRLDSARHYLTLAEANTTDIRDMAELQYTAYRIEAQAKNFKQATDNIHRYIYLTDSLTRSNMQFSAGMVEREYFKEQSDFTEYRMKNRIIWEIATAAIVFLIIGVAYYIIRQHLRLQRERTDHYLLLAEEANSEYKTLIEHLEGQRNAESHLKGLIASRFDIIDKLGKTYYERENTASQQAAMFHEVKQIITNFAENNEMLQELELIVNTCHDNAMEKLRNDFPTMKEADTRLLCYIFVGFSPQVISLFMKDTVANVYARKSRLKSRIKSAETINKDLFLALFG</sequence>
<evidence type="ECO:0000313" key="2">
    <source>
        <dbReference type="EMBL" id="KAA4532750.1"/>
    </source>
</evidence>
<organism evidence="2 3">
    <name type="scientific">Bacteroides ovatus</name>
    <dbReference type="NCBI Taxonomy" id="28116"/>
    <lineage>
        <taxon>Bacteria</taxon>
        <taxon>Pseudomonadati</taxon>
        <taxon>Bacteroidota</taxon>
        <taxon>Bacteroidia</taxon>
        <taxon>Bacteroidales</taxon>
        <taxon>Bacteroidaceae</taxon>
        <taxon>Bacteroides</taxon>
    </lineage>
</organism>
<name>A0A5M5M4X4_BACOV</name>
<feature type="transmembrane region" description="Helical" evidence="1">
    <location>
        <begin position="356"/>
        <end position="377"/>
    </location>
</feature>
<accession>A0A5M5M4X4</accession>
<dbReference type="SUPFAM" id="SSF48452">
    <property type="entry name" value="TPR-like"/>
    <property type="match status" value="1"/>
</dbReference>
<proteinExistence type="predicted"/>
<comment type="caution">
    <text evidence="2">The sequence shown here is derived from an EMBL/GenBank/DDBJ whole genome shotgun (WGS) entry which is preliminary data.</text>
</comment>
<dbReference type="AlphaFoldDB" id="A0A5M5M4X4"/>
<dbReference type="RefSeq" id="WP_004307016.1">
    <property type="nucleotide sequence ID" value="NZ_CABKQC010000011.1"/>
</dbReference>
<reference evidence="2 3" key="1">
    <citation type="journal article" date="2019" name="Nat. Med.">
        <title>A library of human gut bacterial isolates paired with longitudinal multiomics data enables mechanistic microbiome research.</title>
        <authorList>
            <person name="Poyet M."/>
            <person name="Groussin M."/>
            <person name="Gibbons S.M."/>
            <person name="Avila-Pacheco J."/>
            <person name="Jiang X."/>
            <person name="Kearney S.M."/>
            <person name="Perrotta A.R."/>
            <person name="Berdy B."/>
            <person name="Zhao S."/>
            <person name="Lieberman T.D."/>
            <person name="Swanson P.K."/>
            <person name="Smith M."/>
            <person name="Roesemann S."/>
            <person name="Alexander J.E."/>
            <person name="Rich S.A."/>
            <person name="Livny J."/>
            <person name="Vlamakis H."/>
            <person name="Clish C."/>
            <person name="Bullock K."/>
            <person name="Deik A."/>
            <person name="Scott J."/>
            <person name="Pierce K.A."/>
            <person name="Xavier R.J."/>
            <person name="Alm E.J."/>
        </authorList>
    </citation>
    <scope>NUCLEOTIDE SEQUENCE [LARGE SCALE GENOMIC DNA]</scope>
    <source>
        <strain evidence="2 3">BIOML-A41</strain>
    </source>
</reference>
<keyword evidence="1" id="KW-0812">Transmembrane</keyword>
<dbReference type="InterPro" id="IPR019734">
    <property type="entry name" value="TPR_rpt"/>
</dbReference>
<dbReference type="SMART" id="SM00028">
    <property type="entry name" value="TPR"/>
    <property type="match status" value="3"/>
</dbReference>
<dbReference type="InterPro" id="IPR011990">
    <property type="entry name" value="TPR-like_helical_dom_sf"/>
</dbReference>
<gene>
    <name evidence="2" type="ORF">F3B85_17850</name>
</gene>